<dbReference type="GO" id="GO:0006082">
    <property type="term" value="P:organic acid metabolic process"/>
    <property type="evidence" value="ECO:0007669"/>
    <property type="project" value="TreeGrafter"/>
</dbReference>
<reference evidence="10" key="1">
    <citation type="submission" date="2014-05" db="EMBL/GenBank/DDBJ databases">
        <authorList>
            <person name="Chronopoulou M."/>
        </authorList>
    </citation>
    <scope>NUCLEOTIDE SEQUENCE</scope>
    <source>
        <tissue evidence="10">Whole organism</tissue>
    </source>
</reference>
<dbReference type="PANTHER" id="PTHR24300:SF376">
    <property type="entry name" value="CYTOCHROME P450 15A1"/>
    <property type="match status" value="1"/>
</dbReference>
<keyword evidence="4 8" id="KW-0479">Metal-binding</keyword>
<evidence type="ECO:0000256" key="9">
    <source>
        <dbReference type="RuleBase" id="RU000461"/>
    </source>
</evidence>
<dbReference type="OrthoDB" id="3934656at2759"/>
<evidence type="ECO:0000256" key="6">
    <source>
        <dbReference type="ARBA" id="ARBA00023004"/>
    </source>
</evidence>
<keyword evidence="3 8" id="KW-0349">Heme</keyword>
<organism evidence="10">
    <name type="scientific">Lepeophtheirus salmonis</name>
    <name type="common">Salmon louse</name>
    <name type="synonym">Caligus salmonis</name>
    <dbReference type="NCBI Taxonomy" id="72036"/>
    <lineage>
        <taxon>Eukaryota</taxon>
        <taxon>Metazoa</taxon>
        <taxon>Ecdysozoa</taxon>
        <taxon>Arthropoda</taxon>
        <taxon>Crustacea</taxon>
        <taxon>Multicrustacea</taxon>
        <taxon>Hexanauplia</taxon>
        <taxon>Copepoda</taxon>
        <taxon>Siphonostomatoida</taxon>
        <taxon>Caligidae</taxon>
        <taxon>Lepeophtheirus</taxon>
    </lineage>
</organism>
<dbReference type="FunFam" id="1.10.630.10:FF:000036">
    <property type="entry name" value="CYtochrome P450 family"/>
    <property type="match status" value="1"/>
</dbReference>
<keyword evidence="6 8" id="KW-0408">Iron</keyword>
<evidence type="ECO:0000256" key="7">
    <source>
        <dbReference type="ARBA" id="ARBA00023033"/>
    </source>
</evidence>
<evidence type="ECO:0000256" key="4">
    <source>
        <dbReference type="ARBA" id="ARBA00022723"/>
    </source>
</evidence>
<proteinExistence type="evidence at transcript level"/>
<dbReference type="InterPro" id="IPR002401">
    <property type="entry name" value="Cyt_P450_E_grp-I"/>
</dbReference>
<comment type="cofactor">
    <cofactor evidence="1 8">
        <name>heme</name>
        <dbReference type="ChEBI" id="CHEBI:30413"/>
    </cofactor>
</comment>
<keyword evidence="5 9" id="KW-0560">Oxidoreductase</keyword>
<dbReference type="PRINTS" id="PR00463">
    <property type="entry name" value="EP450I"/>
</dbReference>
<protein>
    <submittedName>
        <fullName evidence="11">Cytochrome P450 3041C1</fullName>
    </submittedName>
    <submittedName>
        <fullName evidence="10">Cytochrome P450, family 2, subfamily j, polypeptide 6 [Mus musculus]</fullName>
    </submittedName>
</protein>
<dbReference type="PANTHER" id="PTHR24300">
    <property type="entry name" value="CYTOCHROME P450 508A4-RELATED"/>
    <property type="match status" value="1"/>
</dbReference>
<accession>A0A0K2T5S3</accession>
<evidence type="ECO:0000256" key="2">
    <source>
        <dbReference type="ARBA" id="ARBA00010617"/>
    </source>
</evidence>
<dbReference type="AlphaFoldDB" id="A0A0K2T5S3"/>
<dbReference type="GO" id="GO:0006805">
    <property type="term" value="P:xenobiotic metabolic process"/>
    <property type="evidence" value="ECO:0007669"/>
    <property type="project" value="TreeGrafter"/>
</dbReference>
<dbReference type="SUPFAM" id="SSF48264">
    <property type="entry name" value="Cytochrome P450"/>
    <property type="match status" value="1"/>
</dbReference>
<evidence type="ECO:0000313" key="10">
    <source>
        <dbReference type="EMBL" id="CDW21170.1"/>
    </source>
</evidence>
<evidence type="ECO:0000256" key="3">
    <source>
        <dbReference type="ARBA" id="ARBA00022617"/>
    </source>
</evidence>
<dbReference type="EMBL" id="MN551205">
    <property type="protein sequence ID" value="QGA72957.1"/>
    <property type="molecule type" value="mRNA"/>
</dbReference>
<evidence type="ECO:0000256" key="5">
    <source>
        <dbReference type="ARBA" id="ARBA00023002"/>
    </source>
</evidence>
<dbReference type="EMBL" id="HACA01003809">
    <property type="protein sequence ID" value="CDW21170.1"/>
    <property type="molecule type" value="Transcribed_RNA"/>
</dbReference>
<dbReference type="GO" id="GO:0005737">
    <property type="term" value="C:cytoplasm"/>
    <property type="evidence" value="ECO:0007669"/>
    <property type="project" value="TreeGrafter"/>
</dbReference>
<dbReference type="GO" id="GO:0005506">
    <property type="term" value="F:iron ion binding"/>
    <property type="evidence" value="ECO:0007669"/>
    <property type="project" value="InterPro"/>
</dbReference>
<dbReference type="Gene3D" id="1.10.630.10">
    <property type="entry name" value="Cytochrome P450"/>
    <property type="match status" value="1"/>
</dbReference>
<evidence type="ECO:0000256" key="8">
    <source>
        <dbReference type="PIRSR" id="PIRSR602401-1"/>
    </source>
</evidence>
<dbReference type="PRINTS" id="PR00385">
    <property type="entry name" value="P450"/>
</dbReference>
<dbReference type="GO" id="GO:0020037">
    <property type="term" value="F:heme binding"/>
    <property type="evidence" value="ECO:0007669"/>
    <property type="project" value="InterPro"/>
</dbReference>
<gene>
    <name evidence="10" type="primary">Cyp2j6</name>
    <name evidence="11" type="synonym">3041C1</name>
</gene>
<evidence type="ECO:0000256" key="1">
    <source>
        <dbReference type="ARBA" id="ARBA00001971"/>
    </source>
</evidence>
<evidence type="ECO:0000313" key="11">
    <source>
        <dbReference type="EMBL" id="QGA72957.1"/>
    </source>
</evidence>
<sequence>MGIFAFFNAFLLILLALGYFKRKRWVARFPPGPRNLPLVGSIPFMNGIGTQGCLNPDYRKFGDLYTLFIGPIPLIVINSFQLTKELYVKEEISSRRDTWWTINVRGDGKQSLGIINTGGMKWQTQRRFALRQLREFGFGKRSLDSVIQEEAQASIDTILQESSKNDGKVLMASNFNVSIINVLWQIVAGQRFDPEESSTKERMEHLNEVFRVGYSVLHYLPIARYFIKKDERRDKMLSLKEFFREMIREHIKDQDDDNPRDFIDVYLKEVHKSGEKPSYFHIEQLVTICLDFFQAGAETSATTLLWCILYMSLYPQIQKKCKEEIKDKLQGDEKPTQDCISELPYTHATLMEVQRLASVGPMSLPRYTTKDIDVNGYSIPEGTEIYSNFMAFHRDPDFFPEPLEFKPERFLTEDGSRVKKDEHFLPFGLGRRICMGESLARHQLIIFFIMILQNLNISVPIGQEKPDPESCFMGITRIPTPFHVQIRSVH</sequence>
<reference evidence="11" key="2">
    <citation type="submission" date="2019-10" db="EMBL/GenBank/DDBJ databases">
        <title>Genome-wide survey of cytochrome P450 genes in the aquaculture parasite Lepeophtheirus salmonis (Kroyer 1837) (salmon louse).</title>
        <authorList>
            <person name="Humble J.L."/>
            <person name="Carmona-Antonanzas G."/>
            <person name="McNair C.M."/>
            <person name="Nelson D.R."/>
            <person name="Bassett D.I."/>
            <person name="Egholm I."/>
            <person name="Bron J.E."/>
            <person name="Bekaert M."/>
            <person name="Sturm A."/>
        </authorList>
    </citation>
    <scope>NUCLEOTIDE SEQUENCE</scope>
</reference>
<dbReference type="InterPro" id="IPR050182">
    <property type="entry name" value="Cytochrome_P450_fam2"/>
</dbReference>
<dbReference type="Pfam" id="PF00067">
    <property type="entry name" value="p450"/>
    <property type="match status" value="1"/>
</dbReference>
<dbReference type="InterPro" id="IPR001128">
    <property type="entry name" value="Cyt_P450"/>
</dbReference>
<dbReference type="GO" id="GO:0008395">
    <property type="term" value="F:steroid hydroxylase activity"/>
    <property type="evidence" value="ECO:0007669"/>
    <property type="project" value="TreeGrafter"/>
</dbReference>
<dbReference type="InterPro" id="IPR017972">
    <property type="entry name" value="Cyt_P450_CS"/>
</dbReference>
<comment type="similarity">
    <text evidence="2 9">Belongs to the cytochrome P450 family.</text>
</comment>
<dbReference type="InterPro" id="IPR036396">
    <property type="entry name" value="Cyt_P450_sf"/>
</dbReference>
<feature type="binding site" description="axial binding residue" evidence="8">
    <location>
        <position position="434"/>
    </location>
    <ligand>
        <name>heme</name>
        <dbReference type="ChEBI" id="CHEBI:30413"/>
    </ligand>
    <ligandPart>
        <name>Fe</name>
        <dbReference type="ChEBI" id="CHEBI:18248"/>
    </ligandPart>
</feature>
<accession>A0A5Q0TY49</accession>
<keyword evidence="7 9" id="KW-0503">Monooxygenase</keyword>
<dbReference type="PROSITE" id="PS00086">
    <property type="entry name" value="CYTOCHROME_P450"/>
    <property type="match status" value="1"/>
</dbReference>
<dbReference type="GO" id="GO:0016712">
    <property type="term" value="F:oxidoreductase activity, acting on paired donors, with incorporation or reduction of molecular oxygen, reduced flavin or flavoprotein as one donor, and incorporation of one atom of oxygen"/>
    <property type="evidence" value="ECO:0007669"/>
    <property type="project" value="TreeGrafter"/>
</dbReference>
<name>A0A0K2T5S3_LEPSM</name>